<dbReference type="PIRSF" id="PIRSF001084">
    <property type="entry name" value="B-galactosidase"/>
    <property type="match status" value="1"/>
</dbReference>
<dbReference type="InterPro" id="IPR013738">
    <property type="entry name" value="Beta_galactosidase_Trimer"/>
</dbReference>
<keyword evidence="5 6" id="KW-0326">Glycosidase</keyword>
<dbReference type="InterPro" id="IPR013780">
    <property type="entry name" value="Glyco_hydro_b"/>
</dbReference>
<feature type="binding site" evidence="9">
    <location>
        <position position="84"/>
    </location>
    <ligand>
        <name>Zn(2+)</name>
        <dbReference type="ChEBI" id="CHEBI:29105"/>
    </ligand>
</feature>
<dbReference type="PANTHER" id="PTHR36447:SF1">
    <property type="entry name" value="BETA-GALACTOSIDASE GANA"/>
    <property type="match status" value="1"/>
</dbReference>
<keyword evidence="9" id="KW-0479">Metal-binding</keyword>
<dbReference type="EMBL" id="JACHIU010000001">
    <property type="protein sequence ID" value="MBB6472499.1"/>
    <property type="molecule type" value="Genomic_DNA"/>
</dbReference>
<evidence type="ECO:0000256" key="1">
    <source>
        <dbReference type="ARBA" id="ARBA00001412"/>
    </source>
</evidence>
<dbReference type="SUPFAM" id="SSF51445">
    <property type="entry name" value="(Trans)glycosidases"/>
    <property type="match status" value="1"/>
</dbReference>
<dbReference type="AlphaFoldDB" id="A0A7X0IC53"/>
<dbReference type="InterPro" id="IPR017853">
    <property type="entry name" value="GH"/>
</dbReference>
<evidence type="ECO:0000259" key="12">
    <source>
        <dbReference type="Pfam" id="PF08533"/>
    </source>
</evidence>
<reference evidence="13 14" key="1">
    <citation type="submission" date="2020-08" db="EMBL/GenBank/DDBJ databases">
        <title>Sequencing the genomes of 1000 actinobacteria strains.</title>
        <authorList>
            <person name="Klenk H.-P."/>
        </authorList>
    </citation>
    <scope>NUCLEOTIDE SEQUENCE [LARGE SCALE GENOMIC DNA]</scope>
    <source>
        <strain evidence="13 14">DSM 44936</strain>
    </source>
</reference>
<feature type="binding site" evidence="9">
    <location>
        <position position="126"/>
    </location>
    <ligand>
        <name>Zn(2+)</name>
        <dbReference type="ChEBI" id="CHEBI:29105"/>
    </ligand>
</feature>
<dbReference type="GO" id="GO:0046872">
    <property type="term" value="F:metal ion binding"/>
    <property type="evidence" value="ECO:0007669"/>
    <property type="project" value="UniProtKB-KW"/>
</dbReference>
<evidence type="ECO:0000256" key="8">
    <source>
        <dbReference type="PIRSR" id="PIRSR001084-2"/>
    </source>
</evidence>
<gene>
    <name evidence="13" type="ORF">BJ992_001930</name>
</gene>
<dbReference type="Gene3D" id="2.60.40.1180">
    <property type="entry name" value="Golgi alpha-mannosidase II"/>
    <property type="match status" value="1"/>
</dbReference>
<evidence type="ECO:0000313" key="14">
    <source>
        <dbReference type="Proteomes" id="UP000555564"/>
    </source>
</evidence>
<dbReference type="GO" id="GO:0004565">
    <property type="term" value="F:beta-galactosidase activity"/>
    <property type="evidence" value="ECO:0007669"/>
    <property type="project" value="UniProtKB-EC"/>
</dbReference>
<evidence type="ECO:0000256" key="6">
    <source>
        <dbReference type="PIRNR" id="PIRNR001084"/>
    </source>
</evidence>
<feature type="binding site" evidence="9">
    <location>
        <position position="124"/>
    </location>
    <ligand>
        <name>Zn(2+)</name>
        <dbReference type="ChEBI" id="CHEBI:29105"/>
    </ligand>
</feature>
<accession>A0A7X0IC53</accession>
<dbReference type="PANTHER" id="PTHR36447">
    <property type="entry name" value="BETA-GALACTOSIDASE GANA"/>
    <property type="match status" value="1"/>
</dbReference>
<dbReference type="Pfam" id="PF02449">
    <property type="entry name" value="Glyco_hydro_42"/>
    <property type="match status" value="1"/>
</dbReference>
<keyword evidence="14" id="KW-1185">Reference proteome</keyword>
<organism evidence="13 14">
    <name type="scientific">Sphaerisporangium rubeum</name>
    <dbReference type="NCBI Taxonomy" id="321317"/>
    <lineage>
        <taxon>Bacteria</taxon>
        <taxon>Bacillati</taxon>
        <taxon>Actinomycetota</taxon>
        <taxon>Actinomycetes</taxon>
        <taxon>Streptosporangiales</taxon>
        <taxon>Streptosporangiaceae</taxon>
        <taxon>Sphaerisporangium</taxon>
    </lineage>
</organism>
<protein>
    <recommendedName>
        <fullName evidence="3 6">Beta-galactosidase</fullName>
        <shortName evidence="6">Beta-gal</shortName>
        <ecNumber evidence="3 6">3.2.1.23</ecNumber>
    </recommendedName>
</protein>
<keyword evidence="4 6" id="KW-0378">Hydrolase</keyword>
<feature type="binding site" evidence="8">
    <location>
        <position position="80"/>
    </location>
    <ligand>
        <name>substrate</name>
    </ligand>
</feature>
<dbReference type="InterPro" id="IPR003476">
    <property type="entry name" value="Glyco_hydro_42"/>
</dbReference>
<comment type="caution">
    <text evidence="13">The sequence shown here is derived from an EMBL/GenBank/DDBJ whole genome shotgun (WGS) entry which is preliminary data.</text>
</comment>
<evidence type="ECO:0000256" key="4">
    <source>
        <dbReference type="ARBA" id="ARBA00022801"/>
    </source>
</evidence>
<sequence>MRAAGVTLVTVGVFSWAELEPEPGRFRFEWLDRVLGSLHDAGVGVCLATPTAAPPPWFAMAHPDAMPVRADGTPVAHGSRDTYCVCAPAYQEAAARITRAVAERYARHPALRLWHVHNEYGTWCHCDHVAAAFRRWLRDRHGTLEALNEAWTTAFWSQRYAAWDQITPPRATQYLPNPSQVLDFRRFLSDAMLGHFLAQKAVLRELSPGVPVTTNFAFGSWVPVDPWRWAAEVDVVALDHYPGDRGTAAEEVAFAADLARGWAGGRQWLLMEQAAGVVYTGPRMLAKRPGEITLHSLSHIARGSAGAMFFQWRASRGGAELWHGGMVPHAGPDSRVHREIQELGRLLPSLAELRTRGPVSIGARAAILWDAQSWWALEAPAFPSSELRYLDAVRQAHRVLWHAGVPVDFAHAGQDLSAYDVVIVPSLYLIGDADAGRLAAYVDGGGTLVVSYFSGIADEHARVRLGGYPGALRDLLGVRADEFLPLDTPVPVRLDGGPHATGTVWSERLEPRGASVIGAYTGGDLAGLPAVTRHVVGAGQAFYVSTRLDDTAYGHVLTTAGLSPSPVPHGVELIRRRGAGEDWLFALNHSPGPRTLPADGTDAFTGARISGPVTLPPRGHTVLRVRQEGQETATKASGGEGANG</sequence>
<name>A0A7X0IC53_9ACTN</name>
<comment type="similarity">
    <text evidence="2 6">Belongs to the glycosyl hydrolase 42 family.</text>
</comment>
<dbReference type="GO" id="GO:0006012">
    <property type="term" value="P:galactose metabolic process"/>
    <property type="evidence" value="ECO:0007669"/>
    <property type="project" value="InterPro"/>
</dbReference>
<evidence type="ECO:0000256" key="7">
    <source>
        <dbReference type="PIRSR" id="PIRSR001084-1"/>
    </source>
</evidence>
<evidence type="ECO:0000259" key="10">
    <source>
        <dbReference type="Pfam" id="PF02449"/>
    </source>
</evidence>
<evidence type="ECO:0000256" key="3">
    <source>
        <dbReference type="ARBA" id="ARBA00012756"/>
    </source>
</evidence>
<dbReference type="Pfam" id="PF08533">
    <property type="entry name" value="Glyco_hydro_42C"/>
    <property type="match status" value="1"/>
</dbReference>
<dbReference type="InterPro" id="IPR013529">
    <property type="entry name" value="Glyco_hydro_42_N"/>
</dbReference>
<dbReference type="GO" id="GO:0009341">
    <property type="term" value="C:beta-galactosidase complex"/>
    <property type="evidence" value="ECO:0007669"/>
    <property type="project" value="InterPro"/>
</dbReference>
<dbReference type="Gene3D" id="3.40.50.880">
    <property type="match status" value="1"/>
</dbReference>
<evidence type="ECO:0000256" key="2">
    <source>
        <dbReference type="ARBA" id="ARBA00005940"/>
    </source>
</evidence>
<evidence type="ECO:0000313" key="13">
    <source>
        <dbReference type="EMBL" id="MBB6472499.1"/>
    </source>
</evidence>
<dbReference type="Pfam" id="PF08532">
    <property type="entry name" value="Glyco_hydro_42M"/>
    <property type="match status" value="1"/>
</dbReference>
<feature type="active site" description="Nucleophile" evidence="7">
    <location>
        <position position="272"/>
    </location>
</feature>
<evidence type="ECO:0000259" key="11">
    <source>
        <dbReference type="Pfam" id="PF08532"/>
    </source>
</evidence>
<dbReference type="CDD" id="cd03143">
    <property type="entry name" value="A4_beta-galactosidase_middle_domain"/>
    <property type="match status" value="1"/>
</dbReference>
<feature type="binding site" evidence="8">
    <location>
        <position position="118"/>
    </location>
    <ligand>
        <name>substrate</name>
    </ligand>
</feature>
<evidence type="ECO:0000256" key="5">
    <source>
        <dbReference type="ARBA" id="ARBA00023295"/>
    </source>
</evidence>
<dbReference type="InterPro" id="IPR029062">
    <property type="entry name" value="Class_I_gatase-like"/>
</dbReference>
<evidence type="ECO:0000256" key="9">
    <source>
        <dbReference type="PIRSR" id="PIRSR001084-3"/>
    </source>
</evidence>
<dbReference type="SUPFAM" id="SSF52317">
    <property type="entry name" value="Class I glutamine amidotransferase-like"/>
    <property type="match status" value="1"/>
</dbReference>
<dbReference type="Gene3D" id="3.20.20.80">
    <property type="entry name" value="Glycosidases"/>
    <property type="match status" value="1"/>
</dbReference>
<feature type="domain" description="Glycoside hydrolase family 42 N-terminal" evidence="10">
    <location>
        <begin position="1"/>
        <end position="347"/>
    </location>
</feature>
<comment type="catalytic activity">
    <reaction evidence="1 6">
        <text>Hydrolysis of terminal non-reducing beta-D-galactose residues in beta-D-galactosides.</text>
        <dbReference type="EC" id="3.2.1.23"/>
    </reaction>
</comment>
<feature type="domain" description="Beta-galactosidase C-terminal" evidence="12">
    <location>
        <begin position="570"/>
        <end position="624"/>
    </location>
</feature>
<dbReference type="Proteomes" id="UP000555564">
    <property type="component" value="Unassembled WGS sequence"/>
</dbReference>
<dbReference type="InterPro" id="IPR013739">
    <property type="entry name" value="Beta_galactosidase_C"/>
</dbReference>
<dbReference type="EC" id="3.2.1.23" evidence="3 6"/>
<feature type="active site" description="Proton donor" evidence="7">
    <location>
        <position position="119"/>
    </location>
</feature>
<feature type="domain" description="Beta-galactosidase trimerisation" evidence="11">
    <location>
        <begin position="363"/>
        <end position="558"/>
    </location>
</feature>
<proteinExistence type="inferred from homology"/>
<keyword evidence="9" id="KW-0862">Zinc</keyword>